<comment type="subcellular location">
    <subcellularLocation>
        <location evidence="1 16">Membrane</location>
        <topology evidence="1 16">Multi-pass membrane protein</topology>
    </subcellularLocation>
</comment>
<reference evidence="21" key="1">
    <citation type="submission" date="2021-06" db="EMBL/GenBank/DDBJ databases">
        <authorList>
            <person name="Kallberg Y."/>
            <person name="Tangrot J."/>
            <person name="Rosling A."/>
        </authorList>
    </citation>
    <scope>NUCLEOTIDE SEQUENCE</scope>
    <source>
        <strain evidence="21">UK204</strain>
    </source>
</reference>
<dbReference type="InterPro" id="IPR038661">
    <property type="entry name" value="Ribosomal_eL33_sf"/>
</dbReference>
<dbReference type="InterPro" id="IPR009000">
    <property type="entry name" value="Transl_B-barrel_sf"/>
</dbReference>
<dbReference type="InterPro" id="IPR023299">
    <property type="entry name" value="ATPase_P-typ_cyto_dom_N"/>
</dbReference>
<evidence type="ECO:0000259" key="18">
    <source>
        <dbReference type="Pfam" id="PF00122"/>
    </source>
</evidence>
<keyword evidence="14" id="KW-0687">Ribonucleoprotein</keyword>
<evidence type="ECO:0000256" key="11">
    <source>
        <dbReference type="ARBA" id="ARBA00022980"/>
    </source>
</evidence>
<dbReference type="InterPro" id="IPR023298">
    <property type="entry name" value="ATPase_P-typ_TM_dom_sf"/>
</dbReference>
<dbReference type="FunFam" id="1.20.1110.10:FF:000032">
    <property type="entry name" value="Cation-transporting ATPase"/>
    <property type="match status" value="1"/>
</dbReference>
<dbReference type="GO" id="GO:0006412">
    <property type="term" value="P:translation"/>
    <property type="evidence" value="ECO:0007669"/>
    <property type="project" value="InterPro"/>
</dbReference>
<dbReference type="SUPFAM" id="SSF56784">
    <property type="entry name" value="HAD-like"/>
    <property type="match status" value="1"/>
</dbReference>
<feature type="transmembrane region" description="Helical" evidence="16">
    <location>
        <begin position="1052"/>
        <end position="1071"/>
    </location>
</feature>
<comment type="similarity">
    <text evidence="2 16">Belongs to the cation transport ATPase (P-type) (TC 3.A.3) family. Type V subfamily.</text>
</comment>
<dbReference type="GO" id="GO:0016020">
    <property type="term" value="C:membrane"/>
    <property type="evidence" value="ECO:0007669"/>
    <property type="project" value="UniProtKB-SubCell"/>
</dbReference>
<dbReference type="InterPro" id="IPR018303">
    <property type="entry name" value="ATPase_P-typ_P_site"/>
</dbReference>
<feature type="transmembrane region" description="Helical" evidence="16">
    <location>
        <begin position="476"/>
        <end position="499"/>
    </location>
</feature>
<dbReference type="FunFam" id="2.70.150.10:FF:000119">
    <property type="entry name" value="Cation-transporting ATPase"/>
    <property type="match status" value="1"/>
</dbReference>
<evidence type="ECO:0000256" key="2">
    <source>
        <dbReference type="ARBA" id="ARBA00006000"/>
    </source>
</evidence>
<dbReference type="SUPFAM" id="SSF81660">
    <property type="entry name" value="Metal cation-transporting ATPase, ATP-binding domain N"/>
    <property type="match status" value="1"/>
</dbReference>
<dbReference type="InterPro" id="IPR047821">
    <property type="entry name" value="P5B-type_ATPase"/>
</dbReference>
<dbReference type="OrthoDB" id="48943at2759"/>
<feature type="transmembrane region" description="Helical" evidence="16">
    <location>
        <begin position="1139"/>
        <end position="1158"/>
    </location>
</feature>
<dbReference type="GO" id="GO:0006874">
    <property type="term" value="P:intracellular calcium ion homeostasis"/>
    <property type="evidence" value="ECO:0007669"/>
    <property type="project" value="TreeGrafter"/>
</dbReference>
<dbReference type="GO" id="GO:0015662">
    <property type="term" value="F:P-type ion transporter activity"/>
    <property type="evidence" value="ECO:0007669"/>
    <property type="project" value="InterPro"/>
</dbReference>
<feature type="transmembrane region" description="Helical" evidence="16">
    <location>
        <begin position="1028"/>
        <end position="1046"/>
    </location>
</feature>
<dbReference type="Gene3D" id="3.40.50.1000">
    <property type="entry name" value="HAD superfamily/HAD-like"/>
    <property type="match status" value="1"/>
</dbReference>
<dbReference type="InterPro" id="IPR023214">
    <property type="entry name" value="HAD_sf"/>
</dbReference>
<evidence type="ECO:0000256" key="15">
    <source>
        <dbReference type="ARBA" id="ARBA00049360"/>
    </source>
</evidence>
<keyword evidence="22" id="KW-1185">Reference proteome</keyword>
<comment type="catalytic activity">
    <reaction evidence="15 16">
        <text>ATP + H2O = ADP + phosphate + H(+)</text>
        <dbReference type="Rhea" id="RHEA:13065"/>
        <dbReference type="ChEBI" id="CHEBI:15377"/>
        <dbReference type="ChEBI" id="CHEBI:15378"/>
        <dbReference type="ChEBI" id="CHEBI:30616"/>
        <dbReference type="ChEBI" id="CHEBI:43474"/>
        <dbReference type="ChEBI" id="CHEBI:456216"/>
    </reaction>
</comment>
<feature type="region of interest" description="Disordered" evidence="17">
    <location>
        <begin position="663"/>
        <end position="696"/>
    </location>
</feature>
<dbReference type="Gene3D" id="2.40.10.190">
    <property type="entry name" value="translation elongation factor selb, chain A, domain 4"/>
    <property type="match status" value="1"/>
</dbReference>
<dbReference type="GO" id="GO:0005524">
    <property type="term" value="F:ATP binding"/>
    <property type="evidence" value="ECO:0007669"/>
    <property type="project" value="UniProtKB-UniRule"/>
</dbReference>
<evidence type="ECO:0000256" key="13">
    <source>
        <dbReference type="ARBA" id="ARBA00023136"/>
    </source>
</evidence>
<dbReference type="InterPro" id="IPR006544">
    <property type="entry name" value="P-type_TPase_V"/>
</dbReference>
<dbReference type="InterPro" id="IPR004014">
    <property type="entry name" value="ATPase_P-typ_cation-transptr_N"/>
</dbReference>
<dbReference type="Pfam" id="PF00122">
    <property type="entry name" value="E1-E2_ATPase"/>
    <property type="match status" value="1"/>
</dbReference>
<dbReference type="PRINTS" id="PR00119">
    <property type="entry name" value="CATATPASE"/>
</dbReference>
<dbReference type="PANTHER" id="PTHR45630">
    <property type="entry name" value="CATION-TRANSPORTING ATPASE-RELATED"/>
    <property type="match status" value="1"/>
</dbReference>
<sequence>MRLETRDFTGESGGNSDRAIPTTSTGTDHECSVEDHELGFIIGEINEDESIDATKDTKPLLGNMSKMAVNVVNTLENQSYLPSTQNVYLEEEDLNIILMGYRLHRFRTYIYYILCFLTGGSLFLLARWIPKIWIWWVGNACPMGKAEFVTIKNQWGEIAIEYVSRKYYGGTISSVFSVDQLDEEDMARNNSNPDELLHNLRYFDHRYIRFIYHPGIGKFLQNSYWKDSSWTSTKVLKKGITRAVHDEREVIFGPNIIDVQEKSALRLLTDEVLHPFYIFQVFSMILWFLDEYYYYAACILIISATSVITTLIETKQTMHRLREMSKFVCDVRIFRNGLWRYSSSENLVPGDVFEISDPSLYVYPCDAVLLTGDCIVNESMLTGESVPVSKLPITDISLRMMDLTAVNVRPEIAKHFLFCGTKIVRVRKSKSNIDGIEDEGSALAMVVRTGFNTTKGSLIRSMLFPKPNKFKFYRDAFRFIGILSLIAGIGFFISTINFIRMGVNIHLIIVRALDLITIVVPPALPTTMSIGTSFSLARLRKAQIFCISPARVNIGGKLNVMCFDKTGTLTEDCLDVLGIRCTDRTKNKFSDLHTYIETLSNLNPNDMSVDIDPSTKSDFSPILYAMATCHSLKLVDGKLIGDPLDLKMFEFTKWLLEESVQNPSRPPSVTGISNDSTSSFRHATPNSMVGSGSIVPTVVRPPGSRKFDLSDLLDNDGEGKTTPFLELGIIRTFEFVSSLRRMSVLVKRLRSPTIEVYVKGAPEVMREICKPDSFPDDYDELLHYYTHHGFRVIACASRSFDKLNWMKAQKIKREQVEQDLQFLGIIIFENKLKSGTPPVIEKLQRAKIRQIMCTGDNVLTAISVSRECGLINKNTKAYVPRFIQGTSITPRSEIVWESLDDPKDVLDSKTLKPLIQPTSNYSNECPMINSLDYDLAVTGQIFARMSPDEKHELVEKLQLMGYCVGFCGDGANDCGALKAADVGLSLSEAEASVAAPFTSHTMDIGCVIEVIKEGRAALVTSFSCFKYMALYSIIQFTTVSLLYSFASNLGNFQFLYIDLFLILPVAVLMGRTEPYPRIHPKRPTASLVSRRVLTSLIGQILIQSGFQIFVYLLIRKQPWYKPPVIDPDDKNIVCFENTILFILSCFQYILIAAVFSVGPPYRKSMHSNDFIVSWLMEKYVFDLIAQWIGNLMGGKGRHLGYKRSKKNQSPDTSLIKIEGVATKAETEFYLGKHVAFVYRAKREKSGSKIRVIWGRVTRPHGNSGVVKAKFRKNLPPKSFGASVRIVSEIDLTNLD</sequence>
<dbReference type="InterPro" id="IPR059000">
    <property type="entry name" value="ATPase_P-type_domA"/>
</dbReference>
<evidence type="ECO:0000256" key="5">
    <source>
        <dbReference type="ARBA" id="ARBA00022692"/>
    </source>
</evidence>
<keyword evidence="9 16" id="KW-0460">Magnesium</keyword>
<dbReference type="EMBL" id="CAJVPQ010000352">
    <property type="protein sequence ID" value="CAG8473938.1"/>
    <property type="molecule type" value="Genomic_DNA"/>
</dbReference>
<dbReference type="SFLD" id="SFLDS00003">
    <property type="entry name" value="Haloacid_Dehalogenase"/>
    <property type="match status" value="1"/>
</dbReference>
<accession>A0A9N8W7Y2</accession>
<comment type="caution">
    <text evidence="16">Lacks conserved residue(s) required for the propagation of feature annotation.</text>
</comment>
<evidence type="ECO:0000256" key="9">
    <source>
        <dbReference type="ARBA" id="ARBA00022842"/>
    </source>
</evidence>
<dbReference type="FunFam" id="3.40.50.1000:FF:000068">
    <property type="entry name" value="Cation-transporting ATPase"/>
    <property type="match status" value="1"/>
</dbReference>
<dbReference type="GO" id="GO:0005840">
    <property type="term" value="C:ribosome"/>
    <property type="evidence" value="ECO:0007669"/>
    <property type="project" value="UniProtKB-KW"/>
</dbReference>
<dbReference type="GO" id="GO:0019829">
    <property type="term" value="F:ATPase-coupled monoatomic cation transmembrane transporter activity"/>
    <property type="evidence" value="ECO:0007669"/>
    <property type="project" value="UniProtKB-UniRule"/>
</dbReference>
<feature type="transmembrane region" description="Helical" evidence="16">
    <location>
        <begin position="1092"/>
        <end position="1114"/>
    </location>
</feature>
<dbReference type="FunFam" id="2.40.10.190:FF:000001">
    <property type="entry name" value="60S ribosomal protein L35a"/>
    <property type="match status" value="1"/>
</dbReference>
<dbReference type="EC" id="7.2.2.-" evidence="16"/>
<evidence type="ECO:0000256" key="14">
    <source>
        <dbReference type="ARBA" id="ARBA00023274"/>
    </source>
</evidence>
<evidence type="ECO:0000256" key="17">
    <source>
        <dbReference type="SAM" id="MobiDB-lite"/>
    </source>
</evidence>
<dbReference type="SFLD" id="SFLDF00027">
    <property type="entry name" value="p-type_atpase"/>
    <property type="match status" value="1"/>
</dbReference>
<keyword evidence="8 16" id="KW-0067">ATP-binding</keyword>
<dbReference type="PROSITE" id="PS00154">
    <property type="entry name" value="ATPASE_E1_E2"/>
    <property type="match status" value="1"/>
</dbReference>
<dbReference type="SUPFAM" id="SSF50447">
    <property type="entry name" value="Translation proteins"/>
    <property type="match status" value="1"/>
</dbReference>
<dbReference type="SFLD" id="SFLDG00002">
    <property type="entry name" value="C1.7:_P-type_atpase_like"/>
    <property type="match status" value="1"/>
</dbReference>
<evidence type="ECO:0000256" key="4">
    <source>
        <dbReference type="ARBA" id="ARBA00022553"/>
    </source>
</evidence>
<feature type="domain" description="P5B-type ATPase N-terminal" evidence="20">
    <location>
        <begin position="92"/>
        <end position="213"/>
    </location>
</feature>
<keyword evidence="7 16" id="KW-0547">Nucleotide-binding</keyword>
<dbReference type="Proteomes" id="UP000789570">
    <property type="component" value="Unassembled WGS sequence"/>
</dbReference>
<evidence type="ECO:0000313" key="22">
    <source>
        <dbReference type="Proteomes" id="UP000789570"/>
    </source>
</evidence>
<dbReference type="InterPro" id="IPR008250">
    <property type="entry name" value="ATPase_P-typ_transduc_dom_A_sf"/>
</dbReference>
<dbReference type="PANTHER" id="PTHR45630:SF8">
    <property type="entry name" value="CATION-TRANSPORTING ATPASE"/>
    <property type="match status" value="1"/>
</dbReference>
<evidence type="ECO:0000256" key="8">
    <source>
        <dbReference type="ARBA" id="ARBA00022840"/>
    </source>
</evidence>
<feature type="transmembrane region" description="Helical" evidence="16">
    <location>
        <begin position="292"/>
        <end position="312"/>
    </location>
</feature>
<dbReference type="CDD" id="cd07542">
    <property type="entry name" value="P-type_ATPase_cation"/>
    <property type="match status" value="1"/>
</dbReference>
<keyword evidence="12 16" id="KW-1133">Transmembrane helix</keyword>
<dbReference type="Gene3D" id="3.40.1110.10">
    <property type="entry name" value="Calcium-transporting ATPase, cytoplasmic domain N"/>
    <property type="match status" value="1"/>
</dbReference>
<dbReference type="Pfam" id="PF13246">
    <property type="entry name" value="Cation_ATPase"/>
    <property type="match status" value="1"/>
</dbReference>
<dbReference type="Gene3D" id="2.70.150.10">
    <property type="entry name" value="Calcium-transporting ATPase, cytoplasmic transduction domain A"/>
    <property type="match status" value="1"/>
</dbReference>
<keyword evidence="5 16" id="KW-0812">Transmembrane</keyword>
<dbReference type="InterPro" id="IPR044492">
    <property type="entry name" value="P_typ_ATPase_HD_dom"/>
</dbReference>
<organism evidence="21 22">
    <name type="scientific">Funneliformis caledonium</name>
    <dbReference type="NCBI Taxonomy" id="1117310"/>
    <lineage>
        <taxon>Eukaryota</taxon>
        <taxon>Fungi</taxon>
        <taxon>Fungi incertae sedis</taxon>
        <taxon>Mucoromycota</taxon>
        <taxon>Glomeromycotina</taxon>
        <taxon>Glomeromycetes</taxon>
        <taxon>Glomerales</taxon>
        <taxon>Glomeraceae</taxon>
        <taxon>Funneliformis</taxon>
    </lineage>
</organism>
<keyword evidence="13 16" id="KW-0472">Membrane</keyword>
<dbReference type="GO" id="GO:0016887">
    <property type="term" value="F:ATP hydrolysis activity"/>
    <property type="evidence" value="ECO:0007669"/>
    <property type="project" value="InterPro"/>
</dbReference>
<keyword evidence="11" id="KW-0689">Ribosomal protein</keyword>
<keyword evidence="6 16" id="KW-0479">Metal-binding</keyword>
<feature type="transmembrane region" description="Helical" evidence="16">
    <location>
        <begin position="109"/>
        <end position="129"/>
    </location>
</feature>
<dbReference type="GO" id="GO:1990904">
    <property type="term" value="C:ribonucleoprotein complex"/>
    <property type="evidence" value="ECO:0007669"/>
    <property type="project" value="UniProtKB-KW"/>
</dbReference>
<dbReference type="Pfam" id="PF12409">
    <property type="entry name" value="P5-ATPase"/>
    <property type="match status" value="1"/>
</dbReference>
<evidence type="ECO:0000256" key="16">
    <source>
        <dbReference type="RuleBase" id="RU362082"/>
    </source>
</evidence>
<dbReference type="GO" id="GO:0046872">
    <property type="term" value="F:metal ion binding"/>
    <property type="evidence" value="ECO:0007669"/>
    <property type="project" value="UniProtKB-UniRule"/>
</dbReference>
<dbReference type="SUPFAM" id="SSF81665">
    <property type="entry name" value="Calcium ATPase, transmembrane domain M"/>
    <property type="match status" value="1"/>
</dbReference>
<evidence type="ECO:0000313" key="21">
    <source>
        <dbReference type="EMBL" id="CAG8473938.1"/>
    </source>
</evidence>
<dbReference type="NCBIfam" id="TIGR01494">
    <property type="entry name" value="ATPase_P-type"/>
    <property type="match status" value="2"/>
</dbReference>
<protein>
    <recommendedName>
        <fullName evidence="16">Cation-transporting ATPase</fullName>
        <ecNumber evidence="16">7.2.2.-</ecNumber>
    </recommendedName>
</protein>
<dbReference type="InterPro" id="IPR036412">
    <property type="entry name" value="HAD-like_sf"/>
</dbReference>
<evidence type="ECO:0000259" key="20">
    <source>
        <dbReference type="Pfam" id="PF12409"/>
    </source>
</evidence>
<dbReference type="SUPFAM" id="SSF81653">
    <property type="entry name" value="Calcium ATPase, transduction domain A"/>
    <property type="match status" value="1"/>
</dbReference>
<evidence type="ECO:0000256" key="7">
    <source>
        <dbReference type="ARBA" id="ARBA00022741"/>
    </source>
</evidence>
<feature type="region of interest" description="Disordered" evidence="17">
    <location>
        <begin position="1"/>
        <end position="30"/>
    </location>
</feature>
<name>A0A9N8W7Y2_9GLOM</name>
<feature type="domain" description="Cation-transporting P-type ATPase N-terminal" evidence="19">
    <location>
        <begin position="236"/>
        <end position="287"/>
    </location>
</feature>
<dbReference type="InterPro" id="IPR047819">
    <property type="entry name" value="P5A-ATPase_N"/>
</dbReference>
<evidence type="ECO:0000259" key="19">
    <source>
        <dbReference type="Pfam" id="PF00690"/>
    </source>
</evidence>
<keyword evidence="4" id="KW-0597">Phosphoprotein</keyword>
<evidence type="ECO:0000256" key="3">
    <source>
        <dbReference type="ARBA" id="ARBA00009269"/>
    </source>
</evidence>
<evidence type="ECO:0000256" key="6">
    <source>
        <dbReference type="ARBA" id="ARBA00022723"/>
    </source>
</evidence>
<dbReference type="HAMAP" id="MF_00573">
    <property type="entry name" value="Ribosomal_eL33"/>
    <property type="match status" value="1"/>
</dbReference>
<dbReference type="NCBIfam" id="TIGR01657">
    <property type="entry name" value="P-ATPase-V"/>
    <property type="match status" value="1"/>
</dbReference>
<dbReference type="InterPro" id="IPR001757">
    <property type="entry name" value="P_typ_ATPase"/>
</dbReference>
<dbReference type="Pfam" id="PF01247">
    <property type="entry name" value="Ribosomal_L35Ae"/>
    <property type="match status" value="1"/>
</dbReference>
<feature type="compositionally biased region" description="Polar residues" evidence="17">
    <location>
        <begin position="670"/>
        <end position="690"/>
    </location>
</feature>
<gene>
    <name evidence="21" type="ORF">FCALED_LOCUS2364</name>
</gene>
<proteinExistence type="inferred from homology"/>
<feature type="domain" description="P-type ATPase A" evidence="18">
    <location>
        <begin position="331"/>
        <end position="462"/>
    </location>
</feature>
<dbReference type="FunFam" id="3.40.1110.10:FF:000057">
    <property type="entry name" value="Cation-transporting ATPase"/>
    <property type="match status" value="1"/>
</dbReference>
<dbReference type="InterPro" id="IPR001780">
    <property type="entry name" value="Ribosomal_eL33"/>
</dbReference>
<keyword evidence="10 16" id="KW-1278">Translocase</keyword>
<dbReference type="GO" id="GO:0003735">
    <property type="term" value="F:structural constituent of ribosome"/>
    <property type="evidence" value="ECO:0007669"/>
    <property type="project" value="InterPro"/>
</dbReference>
<evidence type="ECO:0000256" key="1">
    <source>
        <dbReference type="ARBA" id="ARBA00004141"/>
    </source>
</evidence>
<evidence type="ECO:0000256" key="12">
    <source>
        <dbReference type="ARBA" id="ARBA00022989"/>
    </source>
</evidence>
<evidence type="ECO:0000256" key="10">
    <source>
        <dbReference type="ARBA" id="ARBA00022967"/>
    </source>
</evidence>
<dbReference type="Pfam" id="PF00690">
    <property type="entry name" value="Cation_ATPase_N"/>
    <property type="match status" value="1"/>
</dbReference>
<comment type="similarity">
    <text evidence="3">Belongs to the eukaryotic ribosomal protein eL33 family.</text>
</comment>
<comment type="caution">
    <text evidence="21">The sequence shown here is derived from an EMBL/GenBank/DDBJ whole genome shotgun (WGS) entry which is preliminary data.</text>
</comment>